<dbReference type="InterPro" id="IPR045518">
    <property type="entry name" value="2EXR"/>
</dbReference>
<reference evidence="2 3" key="1">
    <citation type="journal article" date="2014" name="Genome Announc.">
        <title>Draft genome sequence of Sclerotinia borealis, a psychrophilic plant pathogenic fungus.</title>
        <authorList>
            <person name="Mardanov A.V."/>
            <person name="Beletsky A.V."/>
            <person name="Kadnikov V.V."/>
            <person name="Ignatov A.N."/>
            <person name="Ravin N.V."/>
        </authorList>
    </citation>
    <scope>NUCLEOTIDE SEQUENCE [LARGE SCALE GENOMIC DNA]</scope>
    <source>
        <strain evidence="3">F-4157</strain>
    </source>
</reference>
<dbReference type="Pfam" id="PF20150">
    <property type="entry name" value="2EXR"/>
    <property type="match status" value="1"/>
</dbReference>
<gene>
    <name evidence="2" type="ORF">SBOR_9187</name>
</gene>
<feature type="domain" description="2EXR" evidence="1">
    <location>
        <begin position="15"/>
        <end position="82"/>
    </location>
</feature>
<dbReference type="Proteomes" id="UP000019487">
    <property type="component" value="Unassembled WGS sequence"/>
</dbReference>
<organism evidence="2 3">
    <name type="scientific">Sclerotinia borealis (strain F-4128)</name>
    <dbReference type="NCBI Taxonomy" id="1432307"/>
    <lineage>
        <taxon>Eukaryota</taxon>
        <taxon>Fungi</taxon>
        <taxon>Dikarya</taxon>
        <taxon>Ascomycota</taxon>
        <taxon>Pezizomycotina</taxon>
        <taxon>Leotiomycetes</taxon>
        <taxon>Helotiales</taxon>
        <taxon>Sclerotiniaceae</taxon>
        <taxon>Sclerotinia</taxon>
    </lineage>
</organism>
<dbReference type="EMBL" id="AYSA01000630">
    <property type="protein sequence ID" value="ESZ90422.1"/>
    <property type="molecule type" value="Genomic_DNA"/>
</dbReference>
<evidence type="ECO:0000313" key="3">
    <source>
        <dbReference type="Proteomes" id="UP000019487"/>
    </source>
</evidence>
<evidence type="ECO:0000259" key="1">
    <source>
        <dbReference type="Pfam" id="PF20150"/>
    </source>
</evidence>
<keyword evidence="3" id="KW-1185">Reference proteome</keyword>
<dbReference type="PANTHER" id="PTHR35910">
    <property type="entry name" value="2EXR DOMAIN-CONTAINING PROTEIN"/>
    <property type="match status" value="1"/>
</dbReference>
<comment type="caution">
    <text evidence="2">The sequence shown here is derived from an EMBL/GenBank/DDBJ whole genome shotgun (WGS) entry which is preliminary data.</text>
</comment>
<dbReference type="OrthoDB" id="3530648at2759"/>
<proteinExistence type="predicted"/>
<accession>W9C0U8</accession>
<dbReference type="HOGENOM" id="CLU_1061706_0_0_1"/>
<dbReference type="AlphaFoldDB" id="W9C0U8"/>
<sequence>MSTTTPAPSPATTHFPQFGLLPLELQRKIWRSTFPCSRTISLSYNISALEASRSPPPITLCICSESRAETLLHYTLIYRSEFPGSRGKMGGNCGVLLSRAMRQPICLRVLGGGDDGDGDVVGFQAGDLCGAERGRRRFAEWVGFLEGVDQEVGGRRARGGILGRIRGVELEGLDWENTMYVNLKYQEALGCKEVGEEYEGQGGVETWKELSYGALLRLGGLKEVRCRYAHVEYMGNFEEQLRRFLGFHKEVWGGRVPIVRRLD</sequence>
<protein>
    <recommendedName>
        <fullName evidence="1">2EXR domain-containing protein</fullName>
    </recommendedName>
</protein>
<name>W9C0U8_SCLBF</name>
<dbReference type="PANTHER" id="PTHR35910:SF1">
    <property type="entry name" value="2EXR DOMAIN-CONTAINING PROTEIN"/>
    <property type="match status" value="1"/>
</dbReference>
<evidence type="ECO:0000313" key="2">
    <source>
        <dbReference type="EMBL" id="ESZ90422.1"/>
    </source>
</evidence>